<dbReference type="EMBL" id="BPVZ01000202">
    <property type="protein sequence ID" value="GKV46098.1"/>
    <property type="molecule type" value="Genomic_DNA"/>
</dbReference>
<reference evidence="1 2" key="1">
    <citation type="journal article" date="2021" name="Commun. Biol.">
        <title>The genome of Shorea leprosula (Dipterocarpaceae) highlights the ecological relevance of drought in aseasonal tropical rainforests.</title>
        <authorList>
            <person name="Ng K.K.S."/>
            <person name="Kobayashi M.J."/>
            <person name="Fawcett J.A."/>
            <person name="Hatakeyama M."/>
            <person name="Paape T."/>
            <person name="Ng C.H."/>
            <person name="Ang C.C."/>
            <person name="Tnah L.H."/>
            <person name="Lee C.T."/>
            <person name="Nishiyama T."/>
            <person name="Sese J."/>
            <person name="O'Brien M.J."/>
            <person name="Copetti D."/>
            <person name="Mohd Noor M.I."/>
            <person name="Ong R.C."/>
            <person name="Putra M."/>
            <person name="Sireger I.Z."/>
            <person name="Indrioko S."/>
            <person name="Kosugi Y."/>
            <person name="Izuno A."/>
            <person name="Isagi Y."/>
            <person name="Lee S.L."/>
            <person name="Shimizu K.K."/>
        </authorList>
    </citation>
    <scope>NUCLEOTIDE SEQUENCE [LARGE SCALE GENOMIC DNA]</scope>
    <source>
        <strain evidence="1">214</strain>
    </source>
</reference>
<evidence type="ECO:0000313" key="1">
    <source>
        <dbReference type="EMBL" id="GKV46098.1"/>
    </source>
</evidence>
<gene>
    <name evidence="1" type="ORF">SLEP1_g53110</name>
</gene>
<name>A0AAV5MB64_9ROSI</name>
<comment type="caution">
    <text evidence="1">The sequence shown here is derived from an EMBL/GenBank/DDBJ whole genome shotgun (WGS) entry which is preliminary data.</text>
</comment>
<accession>A0AAV5MB64</accession>
<proteinExistence type="predicted"/>
<organism evidence="1 2">
    <name type="scientific">Rubroshorea leprosula</name>
    <dbReference type="NCBI Taxonomy" id="152421"/>
    <lineage>
        <taxon>Eukaryota</taxon>
        <taxon>Viridiplantae</taxon>
        <taxon>Streptophyta</taxon>
        <taxon>Embryophyta</taxon>
        <taxon>Tracheophyta</taxon>
        <taxon>Spermatophyta</taxon>
        <taxon>Magnoliopsida</taxon>
        <taxon>eudicotyledons</taxon>
        <taxon>Gunneridae</taxon>
        <taxon>Pentapetalae</taxon>
        <taxon>rosids</taxon>
        <taxon>malvids</taxon>
        <taxon>Malvales</taxon>
        <taxon>Dipterocarpaceae</taxon>
        <taxon>Rubroshorea</taxon>
    </lineage>
</organism>
<sequence length="108" mass="12441">MKLPAMGRTLKIPTQHLRIHHKVTNQLLSQMPWLMKRLQQKARTMTSYNQVGTSCRFHNLFIALFKLEKFAHAGKMVGKKGKSFPPEVLISQMNGYSSSLTSLYFVYP</sequence>
<evidence type="ECO:0000313" key="2">
    <source>
        <dbReference type="Proteomes" id="UP001054252"/>
    </source>
</evidence>
<keyword evidence="2" id="KW-1185">Reference proteome</keyword>
<dbReference type="AlphaFoldDB" id="A0AAV5MB64"/>
<protein>
    <submittedName>
        <fullName evidence="1">Uncharacterized protein</fullName>
    </submittedName>
</protein>
<dbReference type="Proteomes" id="UP001054252">
    <property type="component" value="Unassembled WGS sequence"/>
</dbReference>